<keyword evidence="5" id="KW-0046">Antibiotic resistance</keyword>
<feature type="transmembrane region" description="Helical" evidence="6">
    <location>
        <begin position="20"/>
        <end position="42"/>
    </location>
</feature>
<reference evidence="8 9" key="1">
    <citation type="submission" date="2024-06" db="EMBL/GenBank/DDBJ databases">
        <title>The Natural Products Discovery Center: Release of the First 8490 Sequenced Strains for Exploring Actinobacteria Biosynthetic Diversity.</title>
        <authorList>
            <person name="Kalkreuter E."/>
            <person name="Kautsar S.A."/>
            <person name="Yang D."/>
            <person name="Bader C.D."/>
            <person name="Teijaro C.N."/>
            <person name="Fluegel L."/>
            <person name="Davis C.M."/>
            <person name="Simpson J.R."/>
            <person name="Lauterbach L."/>
            <person name="Steele A.D."/>
            <person name="Gui C."/>
            <person name="Meng S."/>
            <person name="Li G."/>
            <person name="Viehrig K."/>
            <person name="Ye F."/>
            <person name="Su P."/>
            <person name="Kiefer A.F."/>
            <person name="Nichols A."/>
            <person name="Cepeda A.J."/>
            <person name="Yan W."/>
            <person name="Fan B."/>
            <person name="Jiang Y."/>
            <person name="Adhikari A."/>
            <person name="Zheng C.-J."/>
            <person name="Schuster L."/>
            <person name="Cowan T.M."/>
            <person name="Smanski M.J."/>
            <person name="Chevrette M.G."/>
            <person name="De Carvalho L.P.S."/>
            <person name="Shen B."/>
        </authorList>
    </citation>
    <scope>NUCLEOTIDE SEQUENCE [LARGE SCALE GENOMIC DNA]</scope>
    <source>
        <strain evidence="8 9">NPDC000632</strain>
    </source>
</reference>
<organism evidence="8 9">
    <name type="scientific">Streptomyces flaveolus</name>
    <dbReference type="NCBI Taxonomy" id="67297"/>
    <lineage>
        <taxon>Bacteria</taxon>
        <taxon>Bacillati</taxon>
        <taxon>Actinomycetota</taxon>
        <taxon>Actinomycetes</taxon>
        <taxon>Kitasatosporales</taxon>
        <taxon>Streptomycetaceae</taxon>
        <taxon>Streptomyces</taxon>
    </lineage>
</organism>
<dbReference type="PANTHER" id="PTHR42718:SF48">
    <property type="entry name" value="CONSERVED TWO-DOMAIN MEMBRANE PROTEIN-RELATED"/>
    <property type="match status" value="1"/>
</dbReference>
<keyword evidence="3 6" id="KW-1133">Transmembrane helix</keyword>
<accession>A0ABV1VMB8</accession>
<evidence type="ECO:0000256" key="6">
    <source>
        <dbReference type="SAM" id="Phobius"/>
    </source>
</evidence>
<evidence type="ECO:0000256" key="4">
    <source>
        <dbReference type="ARBA" id="ARBA00023136"/>
    </source>
</evidence>
<feature type="transmembrane region" description="Helical" evidence="6">
    <location>
        <begin position="371"/>
        <end position="394"/>
    </location>
</feature>
<evidence type="ECO:0000256" key="1">
    <source>
        <dbReference type="ARBA" id="ARBA00004651"/>
    </source>
</evidence>
<dbReference type="Gene3D" id="1.20.1720.10">
    <property type="entry name" value="Multidrug resistance protein D"/>
    <property type="match status" value="1"/>
</dbReference>
<feature type="transmembrane region" description="Helical" evidence="6">
    <location>
        <begin position="240"/>
        <end position="259"/>
    </location>
</feature>
<feature type="transmembrane region" description="Helical" evidence="6">
    <location>
        <begin position="149"/>
        <end position="169"/>
    </location>
</feature>
<dbReference type="PROSITE" id="PS50850">
    <property type="entry name" value="MFS"/>
    <property type="match status" value="1"/>
</dbReference>
<dbReference type="InterPro" id="IPR036259">
    <property type="entry name" value="MFS_trans_sf"/>
</dbReference>
<evidence type="ECO:0000256" key="3">
    <source>
        <dbReference type="ARBA" id="ARBA00022989"/>
    </source>
</evidence>
<keyword evidence="4 6" id="KW-0472">Membrane</keyword>
<dbReference type="Pfam" id="PF07690">
    <property type="entry name" value="MFS_1"/>
    <property type="match status" value="1"/>
</dbReference>
<name>A0ABV1VMB8_9ACTN</name>
<feature type="transmembrane region" description="Helical" evidence="6">
    <location>
        <begin position="92"/>
        <end position="112"/>
    </location>
</feature>
<dbReference type="EMBL" id="JBEPCV010000034">
    <property type="protein sequence ID" value="MER6907623.1"/>
    <property type="molecule type" value="Genomic_DNA"/>
</dbReference>
<dbReference type="PRINTS" id="PR01036">
    <property type="entry name" value="TCRTETB"/>
</dbReference>
<dbReference type="PANTHER" id="PTHR42718">
    <property type="entry name" value="MAJOR FACILITATOR SUPERFAMILY MULTIDRUG TRANSPORTER MFSC"/>
    <property type="match status" value="1"/>
</dbReference>
<gene>
    <name evidence="8" type="ORF">ABT322_28645</name>
</gene>
<keyword evidence="2 6" id="KW-0812">Transmembrane</keyword>
<feature type="domain" description="Major facilitator superfamily (MFS) profile" evidence="7">
    <location>
        <begin position="21"/>
        <end position="467"/>
    </location>
</feature>
<dbReference type="CDD" id="cd17321">
    <property type="entry name" value="MFS_MMR_MDR_like"/>
    <property type="match status" value="1"/>
</dbReference>
<comment type="subcellular location">
    <subcellularLocation>
        <location evidence="1">Cell membrane</location>
        <topology evidence="1">Multi-pass membrane protein</topology>
    </subcellularLocation>
</comment>
<evidence type="ECO:0000256" key="5">
    <source>
        <dbReference type="ARBA" id="ARBA00023251"/>
    </source>
</evidence>
<feature type="transmembrane region" description="Helical" evidence="6">
    <location>
        <begin position="62"/>
        <end position="80"/>
    </location>
</feature>
<feature type="transmembrane region" description="Helical" evidence="6">
    <location>
        <begin position="415"/>
        <end position="434"/>
    </location>
</feature>
<dbReference type="Proteomes" id="UP001490330">
    <property type="component" value="Unassembled WGS sequence"/>
</dbReference>
<feature type="transmembrane region" description="Helical" evidence="6">
    <location>
        <begin position="207"/>
        <end position="228"/>
    </location>
</feature>
<dbReference type="RefSeq" id="WP_350724058.1">
    <property type="nucleotide sequence ID" value="NZ_JBEPCO010000050.1"/>
</dbReference>
<dbReference type="SUPFAM" id="SSF103473">
    <property type="entry name" value="MFS general substrate transporter"/>
    <property type="match status" value="1"/>
</dbReference>
<evidence type="ECO:0000259" key="7">
    <source>
        <dbReference type="PROSITE" id="PS50850"/>
    </source>
</evidence>
<feature type="transmembrane region" description="Helical" evidence="6">
    <location>
        <begin position="118"/>
        <end position="137"/>
    </location>
</feature>
<evidence type="ECO:0000313" key="8">
    <source>
        <dbReference type="EMBL" id="MER6907623.1"/>
    </source>
</evidence>
<evidence type="ECO:0000256" key="2">
    <source>
        <dbReference type="ARBA" id="ARBA00022692"/>
    </source>
</evidence>
<sequence length="484" mass="48935">MVKSSQKAGAATPAEVRPGVTLLVLCASAFMAGLDVFIVNVAFDDIGRDFPSSSLADLSWVLNAYAIVYAALLVPLGSLADRFGSKRVFQAGLALFTVASAACAASPGLWSLVTFRAIQAAGAAALTPASLGLLLAATPGPRRAGAVRIWSASGALAAAAGPALGGLLVQSAWQWVFLINVPVGALALAVSTRYVPADVRGVPTRALPDVLGTAVLAMTIGSLSLGLVKGPDWGWASKGTSLSLAVTALGTLVFCLRIARHPAPVIAPVLLRVRTFVWSNAVGLLFSFAFGANLLAIVLWMQQTWGYSALRTGLAVAPGPLMVPVFAAIGQRVARRMSSGTIAAVGSALYGLACALLALRAGTTPHYASEMLPSSLLSGAGVGLAMPTVLAVGTTDLPAGQAATGSAVVTMSRQIGTTLGVAALVAVLGSASATGDARSAFAHGWWILAGAALLSALAALRMTPRRAPAAGAVPTVTDVEVQNR</sequence>
<dbReference type="InterPro" id="IPR020846">
    <property type="entry name" value="MFS_dom"/>
</dbReference>
<feature type="transmembrane region" description="Helical" evidence="6">
    <location>
        <begin position="440"/>
        <end position="460"/>
    </location>
</feature>
<dbReference type="InterPro" id="IPR011701">
    <property type="entry name" value="MFS"/>
</dbReference>
<keyword evidence="9" id="KW-1185">Reference proteome</keyword>
<proteinExistence type="predicted"/>
<evidence type="ECO:0000313" key="9">
    <source>
        <dbReference type="Proteomes" id="UP001490330"/>
    </source>
</evidence>
<feature type="transmembrane region" description="Helical" evidence="6">
    <location>
        <begin position="175"/>
        <end position="195"/>
    </location>
</feature>
<feature type="transmembrane region" description="Helical" evidence="6">
    <location>
        <begin position="280"/>
        <end position="301"/>
    </location>
</feature>
<feature type="transmembrane region" description="Helical" evidence="6">
    <location>
        <begin position="307"/>
        <end position="329"/>
    </location>
</feature>
<comment type="caution">
    <text evidence="8">The sequence shown here is derived from an EMBL/GenBank/DDBJ whole genome shotgun (WGS) entry which is preliminary data.</text>
</comment>
<protein>
    <submittedName>
        <fullName evidence="8">MFS transporter</fullName>
    </submittedName>
</protein>
<dbReference type="Gene3D" id="1.20.1250.20">
    <property type="entry name" value="MFS general substrate transporter like domains"/>
    <property type="match status" value="1"/>
</dbReference>
<feature type="transmembrane region" description="Helical" evidence="6">
    <location>
        <begin position="341"/>
        <end position="359"/>
    </location>
</feature>